<proteinExistence type="predicted"/>
<sequence length="62" mass="7584">MSLEQAIAHSPINPTQTRSHARFILNSTHRRSLFDFYSFLRYRLDFGYDFRYYIIMEKYANL</sequence>
<dbReference type="STRING" id="118168.MC7420_5074"/>
<accession>B4W1G5</accession>
<protein>
    <submittedName>
        <fullName evidence="1">Uncharacterized protein</fullName>
    </submittedName>
</protein>
<dbReference type="RefSeq" id="WP_006105061.1">
    <property type="nucleotide sequence ID" value="NZ_DS989868.1"/>
</dbReference>
<keyword evidence="2" id="KW-1185">Reference proteome</keyword>
<organism evidence="1 2">
    <name type="scientific">Coleofasciculus chthonoplastes PCC 7420</name>
    <dbReference type="NCBI Taxonomy" id="118168"/>
    <lineage>
        <taxon>Bacteria</taxon>
        <taxon>Bacillati</taxon>
        <taxon>Cyanobacteriota</taxon>
        <taxon>Cyanophyceae</taxon>
        <taxon>Coleofasciculales</taxon>
        <taxon>Coleofasciculaceae</taxon>
        <taxon>Coleofasciculus</taxon>
    </lineage>
</organism>
<dbReference type="HOGENOM" id="CLU_2896337_0_0_3"/>
<dbReference type="Proteomes" id="UP000003835">
    <property type="component" value="Unassembled WGS sequence"/>
</dbReference>
<name>B4W1G5_9CYAN</name>
<evidence type="ECO:0000313" key="1">
    <source>
        <dbReference type="EMBL" id="EDX71930.1"/>
    </source>
</evidence>
<dbReference type="EMBL" id="DS989868">
    <property type="protein sequence ID" value="EDX71930.1"/>
    <property type="molecule type" value="Genomic_DNA"/>
</dbReference>
<reference evidence="1 2" key="1">
    <citation type="submission" date="2008-07" db="EMBL/GenBank/DDBJ databases">
        <authorList>
            <person name="Tandeau de Marsac N."/>
            <person name="Ferriera S."/>
            <person name="Johnson J."/>
            <person name="Kravitz S."/>
            <person name="Beeson K."/>
            <person name="Sutton G."/>
            <person name="Rogers Y.-H."/>
            <person name="Friedman R."/>
            <person name="Frazier M."/>
            <person name="Venter J.C."/>
        </authorList>
    </citation>
    <scope>NUCLEOTIDE SEQUENCE [LARGE SCALE GENOMIC DNA]</scope>
    <source>
        <strain evidence="1 2">PCC 7420</strain>
    </source>
</reference>
<evidence type="ECO:0000313" key="2">
    <source>
        <dbReference type="Proteomes" id="UP000003835"/>
    </source>
</evidence>
<gene>
    <name evidence="1" type="ORF">MC7420_5074</name>
</gene>
<dbReference type="AlphaFoldDB" id="B4W1G5"/>